<feature type="transmembrane region" description="Helical" evidence="2">
    <location>
        <begin position="55"/>
        <end position="76"/>
    </location>
</feature>
<accession>A0A812Q1L5</accession>
<keyword evidence="2" id="KW-0472">Membrane</keyword>
<keyword evidence="2" id="KW-0812">Transmembrane</keyword>
<comment type="caution">
    <text evidence="3">The sequence shown here is derived from an EMBL/GenBank/DDBJ whole genome shotgun (WGS) entry which is preliminary data.</text>
</comment>
<evidence type="ECO:0000256" key="2">
    <source>
        <dbReference type="SAM" id="Phobius"/>
    </source>
</evidence>
<keyword evidence="2" id="KW-1133">Transmembrane helix</keyword>
<proteinExistence type="predicted"/>
<evidence type="ECO:0000256" key="1">
    <source>
        <dbReference type="SAM" id="MobiDB-lite"/>
    </source>
</evidence>
<dbReference type="OrthoDB" id="446481at2759"/>
<dbReference type="EMBL" id="CAJNJA010015707">
    <property type="protein sequence ID" value="CAE7367502.1"/>
    <property type="molecule type" value="Genomic_DNA"/>
</dbReference>
<keyword evidence="4" id="KW-1185">Reference proteome</keyword>
<feature type="region of interest" description="Disordered" evidence="1">
    <location>
        <begin position="194"/>
        <end position="221"/>
    </location>
</feature>
<reference evidence="3" key="1">
    <citation type="submission" date="2021-02" db="EMBL/GenBank/DDBJ databases">
        <authorList>
            <person name="Dougan E. K."/>
            <person name="Rhodes N."/>
            <person name="Thang M."/>
            <person name="Chan C."/>
        </authorList>
    </citation>
    <scope>NUCLEOTIDE SEQUENCE</scope>
</reference>
<protein>
    <submittedName>
        <fullName evidence="3">Uncharacterized protein</fullName>
    </submittedName>
</protein>
<sequence>MRKCMDSAAHRVLSAAVQARTSSAGTMASQLQKRLGPYPGSTTKMASRHRVGEHLRAIAVAVLGSAALTFIVPSGAHEHQDRASRRSLLGAVVASPLVLGVAPAVLAADKTPGQLEAYGLNGKRAKDVNGLWSVFPDKKVNGRAVYKKDDADIYLTYSDCQQFQMVKKPTGECEGFALEYKGVWEVDGQDTRMKVKPYQSKEDRKKAQQKGGEQPSGGGGFFQLGKIEPIIPKQESDDEVLLNGQDVNEYVRRKGSTGMMGMQDYLTNMMTLEEEESKIADSLEARLDAKLKDRDISKVKPR</sequence>
<gene>
    <name evidence="3" type="ORF">SNEC2469_LOCUS9828</name>
</gene>
<feature type="transmembrane region" description="Helical" evidence="2">
    <location>
        <begin position="88"/>
        <end position="108"/>
    </location>
</feature>
<feature type="compositionally biased region" description="Basic and acidic residues" evidence="1">
    <location>
        <begin position="194"/>
        <end position="206"/>
    </location>
</feature>
<evidence type="ECO:0000313" key="4">
    <source>
        <dbReference type="Proteomes" id="UP000601435"/>
    </source>
</evidence>
<dbReference type="Proteomes" id="UP000601435">
    <property type="component" value="Unassembled WGS sequence"/>
</dbReference>
<name>A0A812Q1L5_9DINO</name>
<organism evidence="3 4">
    <name type="scientific">Symbiodinium necroappetens</name>
    <dbReference type="NCBI Taxonomy" id="1628268"/>
    <lineage>
        <taxon>Eukaryota</taxon>
        <taxon>Sar</taxon>
        <taxon>Alveolata</taxon>
        <taxon>Dinophyceae</taxon>
        <taxon>Suessiales</taxon>
        <taxon>Symbiodiniaceae</taxon>
        <taxon>Symbiodinium</taxon>
    </lineage>
</organism>
<evidence type="ECO:0000313" key="3">
    <source>
        <dbReference type="EMBL" id="CAE7367502.1"/>
    </source>
</evidence>
<dbReference type="AlphaFoldDB" id="A0A812Q1L5"/>